<protein>
    <submittedName>
        <fullName evidence="1">Uncharacterized protein</fullName>
    </submittedName>
</protein>
<name>A0ACC1RQ74_9APHY</name>
<proteinExistence type="predicted"/>
<dbReference type="Proteomes" id="UP001148662">
    <property type="component" value="Unassembled WGS sequence"/>
</dbReference>
<keyword evidence="2" id="KW-1185">Reference proteome</keyword>
<reference evidence="1" key="1">
    <citation type="submission" date="2022-07" db="EMBL/GenBank/DDBJ databases">
        <title>Genome Sequence of Phlebia brevispora.</title>
        <authorList>
            <person name="Buettner E."/>
        </authorList>
    </citation>
    <scope>NUCLEOTIDE SEQUENCE</scope>
    <source>
        <strain evidence="1">MPL23</strain>
    </source>
</reference>
<gene>
    <name evidence="1" type="ORF">NM688_g8743</name>
</gene>
<evidence type="ECO:0000313" key="1">
    <source>
        <dbReference type="EMBL" id="KAJ3523359.1"/>
    </source>
</evidence>
<evidence type="ECO:0000313" key="2">
    <source>
        <dbReference type="Proteomes" id="UP001148662"/>
    </source>
</evidence>
<sequence length="491" mass="53547">MQTNIVPRETSPSPSFRERQRAMKAHTMPIVPSVGQILAGNNPQQAMPQPSPTGSNGSLPARRSPPTTSRISPAAAKLSSAAHMSPNSRGEHTPDRAREGGMSRKDCRKSNVQTNSRVSCKGRRGVAYAGGAASSTLHLQHSVATVKDPAVERVRATDRSSPKEVDNSLKRQVREKERDSPKTRERSQTTSSASSQLADAQPLGQRTPEYRGSPPFHTPLASPSERSAAYGQYIPDSYQQQPASVPPQAVPRKPVPVLNPEATPLRTTPPGVQKIPGQPQPSLPVNARATDRALPLQEEPEEDIGHEFPEQSPEYDDRHHGSPTPSSDVYPDGHASRYDDRREHGSNRSHSESDDETLNEEVQEKLHQKSEGEESSGFTPRSPTTNLPERPSQGQYSPSTANAQYNPAAHVPYSQATIDNQKTVRAKHRVPLTDQVGMRNLDPALFDQNSIKSNGSNGVNSSHGRTHSLPEQGFPDHYQNLPKELSPSPPL</sequence>
<comment type="caution">
    <text evidence="1">The sequence shown here is derived from an EMBL/GenBank/DDBJ whole genome shotgun (WGS) entry which is preliminary data.</text>
</comment>
<accession>A0ACC1RQ74</accession>
<dbReference type="EMBL" id="JANHOG010002445">
    <property type="protein sequence ID" value="KAJ3523359.1"/>
    <property type="molecule type" value="Genomic_DNA"/>
</dbReference>
<organism evidence="1 2">
    <name type="scientific">Phlebia brevispora</name>
    <dbReference type="NCBI Taxonomy" id="194682"/>
    <lineage>
        <taxon>Eukaryota</taxon>
        <taxon>Fungi</taxon>
        <taxon>Dikarya</taxon>
        <taxon>Basidiomycota</taxon>
        <taxon>Agaricomycotina</taxon>
        <taxon>Agaricomycetes</taxon>
        <taxon>Polyporales</taxon>
        <taxon>Meruliaceae</taxon>
        <taxon>Phlebia</taxon>
    </lineage>
</organism>